<dbReference type="PROSITE" id="PS51011">
    <property type="entry name" value="ARID"/>
    <property type="match status" value="1"/>
</dbReference>
<evidence type="ECO:0000313" key="6">
    <source>
        <dbReference type="EMBL" id="KAK7595561.1"/>
    </source>
</evidence>
<dbReference type="InterPro" id="IPR036869">
    <property type="entry name" value="J_dom_sf"/>
</dbReference>
<dbReference type="Pfam" id="PF00226">
    <property type="entry name" value="DnaJ"/>
    <property type="match status" value="1"/>
</dbReference>
<feature type="domain" description="ARID" evidence="5">
    <location>
        <begin position="1"/>
        <end position="66"/>
    </location>
</feature>
<dbReference type="Gene3D" id="1.20.1280.20">
    <property type="entry name" value="HscB, C-terminal domain"/>
    <property type="match status" value="1"/>
</dbReference>
<feature type="region of interest" description="Disordered" evidence="3">
    <location>
        <begin position="242"/>
        <end position="306"/>
    </location>
</feature>
<dbReference type="PANTHER" id="PTHR14021:SF15">
    <property type="entry name" value="IRON-SULFUR CLUSTER CO-CHAPERONE PROTEIN HSCB"/>
    <property type="match status" value="1"/>
</dbReference>
<evidence type="ECO:0000259" key="5">
    <source>
        <dbReference type="PROSITE" id="PS51011"/>
    </source>
</evidence>
<dbReference type="Pfam" id="PF07743">
    <property type="entry name" value="HSCB_C"/>
    <property type="match status" value="1"/>
</dbReference>
<dbReference type="GO" id="GO:0001671">
    <property type="term" value="F:ATPase activator activity"/>
    <property type="evidence" value="ECO:0007669"/>
    <property type="project" value="InterPro"/>
</dbReference>
<reference evidence="6 7" key="1">
    <citation type="submission" date="2024-03" db="EMBL/GenBank/DDBJ databases">
        <title>Adaptation during the transition from Ophiocordyceps entomopathogen to insect associate is accompanied by gene loss and intensified selection.</title>
        <authorList>
            <person name="Ward C.M."/>
            <person name="Onetto C.A."/>
            <person name="Borneman A.R."/>
        </authorList>
    </citation>
    <scope>NUCLEOTIDE SEQUENCE [LARGE SCALE GENOMIC DNA]</scope>
    <source>
        <strain evidence="6">AWRI1</strain>
        <tissue evidence="6">Single Adult Female</tissue>
    </source>
</reference>
<name>A0AAN9Y5N1_9HEMI</name>
<dbReference type="NCBIfam" id="TIGR00714">
    <property type="entry name" value="hscB"/>
    <property type="match status" value="1"/>
</dbReference>
<feature type="compositionally biased region" description="Basic and acidic residues" evidence="3">
    <location>
        <begin position="260"/>
        <end position="281"/>
    </location>
</feature>
<keyword evidence="7" id="KW-1185">Reference proteome</keyword>
<dbReference type="PROSITE" id="PS50076">
    <property type="entry name" value="DNAJ_2"/>
    <property type="match status" value="1"/>
</dbReference>
<evidence type="ECO:0000256" key="1">
    <source>
        <dbReference type="ARBA" id="ARBA00010476"/>
    </source>
</evidence>
<dbReference type="GO" id="GO:0051259">
    <property type="term" value="P:protein complex oligomerization"/>
    <property type="evidence" value="ECO:0007669"/>
    <property type="project" value="InterPro"/>
</dbReference>
<dbReference type="GO" id="GO:0051087">
    <property type="term" value="F:protein-folding chaperone binding"/>
    <property type="evidence" value="ECO:0007669"/>
    <property type="project" value="InterPro"/>
</dbReference>
<dbReference type="SUPFAM" id="SSF46565">
    <property type="entry name" value="Chaperone J-domain"/>
    <property type="match status" value="1"/>
</dbReference>
<dbReference type="SMART" id="SM01014">
    <property type="entry name" value="ARID"/>
    <property type="match status" value="1"/>
</dbReference>
<evidence type="ECO:0000256" key="3">
    <source>
        <dbReference type="SAM" id="MobiDB-lite"/>
    </source>
</evidence>
<dbReference type="SUPFAM" id="SSF47144">
    <property type="entry name" value="HSC20 (HSCB), C-terminal oligomerisation domain"/>
    <property type="match status" value="1"/>
</dbReference>
<dbReference type="EMBL" id="JBBCAQ010000018">
    <property type="protein sequence ID" value="KAK7595561.1"/>
    <property type="molecule type" value="Genomic_DNA"/>
</dbReference>
<dbReference type="SMART" id="SM00271">
    <property type="entry name" value="DnaJ"/>
    <property type="match status" value="1"/>
</dbReference>
<feature type="domain" description="J" evidence="4">
    <location>
        <begin position="315"/>
        <end position="387"/>
    </location>
</feature>
<comment type="similarity">
    <text evidence="1">Belongs to the HscB family.</text>
</comment>
<dbReference type="SMART" id="SM00501">
    <property type="entry name" value="BRIGHT"/>
    <property type="match status" value="1"/>
</dbReference>
<dbReference type="Pfam" id="PF01388">
    <property type="entry name" value="ARID"/>
    <property type="match status" value="1"/>
</dbReference>
<accession>A0AAN9Y5N1</accession>
<gene>
    <name evidence="6" type="ORF">V9T40_013386</name>
</gene>
<evidence type="ECO:0000256" key="2">
    <source>
        <dbReference type="ARBA" id="ARBA00023186"/>
    </source>
</evidence>
<keyword evidence="2" id="KW-0143">Chaperone</keyword>
<organism evidence="6 7">
    <name type="scientific">Parthenolecanium corni</name>
    <dbReference type="NCBI Taxonomy" id="536013"/>
    <lineage>
        <taxon>Eukaryota</taxon>
        <taxon>Metazoa</taxon>
        <taxon>Ecdysozoa</taxon>
        <taxon>Arthropoda</taxon>
        <taxon>Hexapoda</taxon>
        <taxon>Insecta</taxon>
        <taxon>Pterygota</taxon>
        <taxon>Neoptera</taxon>
        <taxon>Paraneoptera</taxon>
        <taxon>Hemiptera</taxon>
        <taxon>Sternorrhyncha</taxon>
        <taxon>Coccoidea</taxon>
        <taxon>Coccidae</taxon>
        <taxon>Parthenolecanium</taxon>
    </lineage>
</organism>
<proteinExistence type="inferred from homology"/>
<protein>
    <submittedName>
        <fullName evidence="6">Uncharacterized protein</fullName>
    </submittedName>
</protein>
<dbReference type="GO" id="GO:0003677">
    <property type="term" value="F:DNA binding"/>
    <property type="evidence" value="ECO:0007669"/>
    <property type="project" value="InterPro"/>
</dbReference>
<dbReference type="GO" id="GO:0005739">
    <property type="term" value="C:mitochondrion"/>
    <property type="evidence" value="ECO:0007669"/>
    <property type="project" value="TreeGrafter"/>
</dbReference>
<sequence length="481" mass="54083">MAKSVLDLYELYKLVVQRGGLVDVINKKLWQEVIKGLNLPSSITSAAFTLRTQYMKFLYAYECHKLGLSTRNELETAIEGNKREGRRTSYYGDLQMRSPTSNSANNGPHSNNSMHHHGSSRISPVSLVTTSTSNSVNNRIQVNGHSSQFPNHVGDAQIPNVSGLVIPGAPVPLPTDPRLIEYFKHIGRISNSSMGNGTGSSPDMQEGPNFNNLEMNIAIWNSLYNGVVKPPLSQTQMLPFAQLPRPRSPDSNNDAPLDLGKNRKTDSASGEEMRTPKREHIEDESEESESESDEDAELLLPSNSSQALQEPSKINYFELMNVDVSYDVDAKALVPRYHRLQILYHPDKQSGENEENRKKSEMFSAAVNKAYFTLTDPIERALYILKLNGITLDEITSNQNPELLMIILEYNDEISKVRCVEDAQVIKKNVDEKIEKLSSLASEYFKKEDFETAMDIVIQMKYYANVLKSLKAKIREMGLDM</sequence>
<evidence type="ECO:0000313" key="7">
    <source>
        <dbReference type="Proteomes" id="UP001367676"/>
    </source>
</evidence>
<dbReference type="SUPFAM" id="SSF46774">
    <property type="entry name" value="ARID-like"/>
    <property type="match status" value="1"/>
</dbReference>
<dbReference type="Gene3D" id="1.10.150.60">
    <property type="entry name" value="ARID DNA-binding domain"/>
    <property type="match status" value="1"/>
</dbReference>
<dbReference type="CDD" id="cd06257">
    <property type="entry name" value="DnaJ"/>
    <property type="match status" value="1"/>
</dbReference>
<dbReference type="GO" id="GO:0044571">
    <property type="term" value="P:[2Fe-2S] cluster assembly"/>
    <property type="evidence" value="ECO:0007669"/>
    <property type="project" value="InterPro"/>
</dbReference>
<feature type="compositionally biased region" description="Acidic residues" evidence="3">
    <location>
        <begin position="282"/>
        <end position="297"/>
    </location>
</feature>
<comment type="caution">
    <text evidence="6">The sequence shown here is derived from an EMBL/GenBank/DDBJ whole genome shotgun (WGS) entry which is preliminary data.</text>
</comment>
<dbReference type="InterPro" id="IPR004640">
    <property type="entry name" value="HscB"/>
</dbReference>
<dbReference type="Proteomes" id="UP001367676">
    <property type="component" value="Unassembled WGS sequence"/>
</dbReference>
<dbReference type="InterPro" id="IPR036431">
    <property type="entry name" value="ARID_dom_sf"/>
</dbReference>
<dbReference type="PANTHER" id="PTHR14021">
    <property type="entry name" value="IRON-SULFUR CLUSTER CO-CHAPERONE PROTEIN HSCB"/>
    <property type="match status" value="1"/>
</dbReference>
<dbReference type="AlphaFoldDB" id="A0AAN9Y5N1"/>
<feature type="region of interest" description="Disordered" evidence="3">
    <location>
        <begin position="86"/>
        <end position="123"/>
    </location>
</feature>
<dbReference type="InterPro" id="IPR001623">
    <property type="entry name" value="DnaJ_domain"/>
</dbReference>
<dbReference type="Gene3D" id="1.10.287.110">
    <property type="entry name" value="DnaJ domain"/>
    <property type="match status" value="1"/>
</dbReference>
<dbReference type="InterPro" id="IPR001606">
    <property type="entry name" value="ARID_dom"/>
</dbReference>
<evidence type="ECO:0000259" key="4">
    <source>
        <dbReference type="PROSITE" id="PS50076"/>
    </source>
</evidence>
<dbReference type="InterPro" id="IPR036386">
    <property type="entry name" value="HscB_C_sf"/>
</dbReference>
<dbReference type="InterPro" id="IPR009073">
    <property type="entry name" value="HscB_oligo_C"/>
</dbReference>